<evidence type="ECO:0000313" key="26">
    <source>
        <dbReference type="Proteomes" id="UP001642360"/>
    </source>
</evidence>
<evidence type="ECO:0000256" key="2">
    <source>
        <dbReference type="ARBA" id="ARBA00022527"/>
    </source>
</evidence>
<dbReference type="PANTHER" id="PTHR47976:SF30">
    <property type="entry name" value="RECEPTOR-LIKE SERINE_THREONINE-PROTEIN KINASE"/>
    <property type="match status" value="1"/>
</dbReference>
<dbReference type="PROSITE" id="PS50927">
    <property type="entry name" value="BULB_LECTIN"/>
    <property type="match status" value="1"/>
</dbReference>
<dbReference type="Proteomes" id="UP001642360">
    <property type="component" value="Unassembled WGS sequence"/>
</dbReference>
<keyword evidence="5 19" id="KW-0808">Transferase</keyword>
<name>A0ABC8U2N8_9AQUA</name>
<evidence type="ECO:0000256" key="15">
    <source>
        <dbReference type="ARBA" id="ARBA00023170"/>
    </source>
</evidence>
<dbReference type="InterPro" id="IPR036426">
    <property type="entry name" value="Bulb-type_lectin_dom_sf"/>
</dbReference>
<dbReference type="AlphaFoldDB" id="A0ABC8U2N8"/>
<keyword evidence="9 19" id="KW-0547">Nucleotide-binding</keyword>
<protein>
    <recommendedName>
        <fullName evidence="19">Receptor-like serine/threonine-protein kinase</fullName>
        <ecNumber evidence="19">2.7.11.1</ecNumber>
    </recommendedName>
</protein>
<dbReference type="PROSITE" id="PS50011">
    <property type="entry name" value="PROTEIN_KINASE_DOM"/>
    <property type="match status" value="1"/>
</dbReference>
<dbReference type="CDD" id="cd00028">
    <property type="entry name" value="B_lectin"/>
    <property type="match status" value="1"/>
</dbReference>
<evidence type="ECO:0000256" key="16">
    <source>
        <dbReference type="ARBA" id="ARBA00023180"/>
    </source>
</evidence>
<keyword evidence="12 21" id="KW-1133">Transmembrane helix</keyword>
<dbReference type="PIRSF" id="PIRSF000641">
    <property type="entry name" value="SRK"/>
    <property type="match status" value="1"/>
</dbReference>
<comment type="similarity">
    <text evidence="19">Belongs to the protein kinase superfamily. Ser/Thr protein kinase family.</text>
</comment>
<comment type="subcellular location">
    <subcellularLocation>
        <location evidence="1">Membrane</location>
        <topology evidence="1">Single-pass type I membrane protein</topology>
    </subcellularLocation>
</comment>
<comment type="catalytic activity">
    <reaction evidence="18 19">
        <text>L-seryl-[protein] + ATP = O-phospho-L-seryl-[protein] + ADP + H(+)</text>
        <dbReference type="Rhea" id="RHEA:17989"/>
        <dbReference type="Rhea" id="RHEA-COMP:9863"/>
        <dbReference type="Rhea" id="RHEA-COMP:11604"/>
        <dbReference type="ChEBI" id="CHEBI:15378"/>
        <dbReference type="ChEBI" id="CHEBI:29999"/>
        <dbReference type="ChEBI" id="CHEBI:30616"/>
        <dbReference type="ChEBI" id="CHEBI:83421"/>
        <dbReference type="ChEBI" id="CHEBI:456216"/>
        <dbReference type="EC" id="2.7.11.1"/>
    </reaction>
</comment>
<evidence type="ECO:0000256" key="21">
    <source>
        <dbReference type="SAM" id="Phobius"/>
    </source>
</evidence>
<dbReference type="InterPro" id="IPR024171">
    <property type="entry name" value="SRK-like_kinase"/>
</dbReference>
<keyword evidence="15" id="KW-0675">Receptor</keyword>
<dbReference type="Gene3D" id="1.10.510.10">
    <property type="entry name" value="Transferase(Phosphotransferase) domain 1"/>
    <property type="match status" value="1"/>
</dbReference>
<keyword evidence="16" id="KW-0325">Glycoprotein</keyword>
<dbReference type="Pfam" id="PF00069">
    <property type="entry name" value="Pkinase"/>
    <property type="match status" value="1"/>
</dbReference>
<dbReference type="GO" id="GO:0004674">
    <property type="term" value="F:protein serine/threonine kinase activity"/>
    <property type="evidence" value="ECO:0007669"/>
    <property type="project" value="UniProtKB-KW"/>
</dbReference>
<feature type="binding site" evidence="20">
    <location>
        <position position="511"/>
    </location>
    <ligand>
        <name>ATP</name>
        <dbReference type="ChEBI" id="CHEBI:30616"/>
    </ligand>
</feature>
<dbReference type="FunFam" id="3.30.200.20:FF:000178">
    <property type="entry name" value="serine/threonine-protein kinase PBS1-like"/>
    <property type="match status" value="1"/>
</dbReference>
<keyword evidence="26" id="KW-1185">Reference proteome</keyword>
<evidence type="ECO:0000256" key="18">
    <source>
        <dbReference type="ARBA" id="ARBA00048679"/>
    </source>
</evidence>
<keyword evidence="13 21" id="KW-0472">Membrane</keyword>
<dbReference type="InterPro" id="IPR000719">
    <property type="entry name" value="Prot_kinase_dom"/>
</dbReference>
<feature type="domain" description="Apple" evidence="24">
    <location>
        <begin position="320"/>
        <end position="402"/>
    </location>
</feature>
<comment type="catalytic activity">
    <reaction evidence="17 19">
        <text>L-threonyl-[protein] + ATP = O-phospho-L-threonyl-[protein] + ADP + H(+)</text>
        <dbReference type="Rhea" id="RHEA:46608"/>
        <dbReference type="Rhea" id="RHEA-COMP:11060"/>
        <dbReference type="Rhea" id="RHEA-COMP:11605"/>
        <dbReference type="ChEBI" id="CHEBI:15378"/>
        <dbReference type="ChEBI" id="CHEBI:30013"/>
        <dbReference type="ChEBI" id="CHEBI:30616"/>
        <dbReference type="ChEBI" id="CHEBI:61977"/>
        <dbReference type="ChEBI" id="CHEBI:456216"/>
        <dbReference type="EC" id="2.7.11.1"/>
    </reaction>
</comment>
<feature type="domain" description="Protein kinase" evidence="22">
    <location>
        <begin position="483"/>
        <end position="767"/>
    </location>
</feature>
<evidence type="ECO:0000259" key="23">
    <source>
        <dbReference type="PROSITE" id="PS50927"/>
    </source>
</evidence>
<evidence type="ECO:0000256" key="20">
    <source>
        <dbReference type="PROSITE-ProRule" id="PRU10141"/>
    </source>
</evidence>
<comment type="caution">
    <text evidence="25">The sequence shown here is derived from an EMBL/GenBank/DDBJ whole genome shotgun (WGS) entry which is preliminary data.</text>
</comment>
<evidence type="ECO:0000256" key="8">
    <source>
        <dbReference type="ARBA" id="ARBA00022734"/>
    </source>
</evidence>
<evidence type="ECO:0000256" key="6">
    <source>
        <dbReference type="ARBA" id="ARBA00022692"/>
    </source>
</evidence>
<keyword evidence="3" id="KW-0245">EGF-like domain</keyword>
<organism evidence="25 26">
    <name type="scientific">Ilex paraguariensis</name>
    <name type="common">yerba mate</name>
    <dbReference type="NCBI Taxonomy" id="185542"/>
    <lineage>
        <taxon>Eukaryota</taxon>
        <taxon>Viridiplantae</taxon>
        <taxon>Streptophyta</taxon>
        <taxon>Embryophyta</taxon>
        <taxon>Tracheophyta</taxon>
        <taxon>Spermatophyta</taxon>
        <taxon>Magnoliopsida</taxon>
        <taxon>eudicotyledons</taxon>
        <taxon>Gunneridae</taxon>
        <taxon>Pentapetalae</taxon>
        <taxon>asterids</taxon>
        <taxon>campanulids</taxon>
        <taxon>Aquifoliales</taxon>
        <taxon>Aquifoliaceae</taxon>
        <taxon>Ilex</taxon>
    </lineage>
</organism>
<evidence type="ECO:0000259" key="22">
    <source>
        <dbReference type="PROSITE" id="PS50011"/>
    </source>
</evidence>
<evidence type="ECO:0000256" key="10">
    <source>
        <dbReference type="ARBA" id="ARBA00022777"/>
    </source>
</evidence>
<dbReference type="GO" id="GO:0005524">
    <property type="term" value="F:ATP binding"/>
    <property type="evidence" value="ECO:0007669"/>
    <property type="project" value="UniProtKB-UniRule"/>
</dbReference>
<evidence type="ECO:0000256" key="5">
    <source>
        <dbReference type="ARBA" id="ARBA00022679"/>
    </source>
</evidence>
<evidence type="ECO:0000256" key="3">
    <source>
        <dbReference type="ARBA" id="ARBA00022536"/>
    </source>
</evidence>
<proteinExistence type="inferred from homology"/>
<evidence type="ECO:0000256" key="13">
    <source>
        <dbReference type="ARBA" id="ARBA00023136"/>
    </source>
</evidence>
<dbReference type="PANTHER" id="PTHR47976">
    <property type="entry name" value="G-TYPE LECTIN S-RECEPTOR-LIKE SERINE/THREONINE-PROTEIN KINASE SD2-5"/>
    <property type="match status" value="1"/>
</dbReference>
<keyword evidence="11 19" id="KW-0067">ATP-binding</keyword>
<dbReference type="InterPro" id="IPR003609">
    <property type="entry name" value="Pan_app"/>
</dbReference>
<feature type="domain" description="Bulb-type lectin" evidence="23">
    <location>
        <begin position="13"/>
        <end position="161"/>
    </location>
</feature>
<dbReference type="Pfam" id="PF01453">
    <property type="entry name" value="B_lectin"/>
    <property type="match status" value="1"/>
</dbReference>
<evidence type="ECO:0000256" key="12">
    <source>
        <dbReference type="ARBA" id="ARBA00022989"/>
    </source>
</evidence>
<dbReference type="InterPro" id="IPR011009">
    <property type="entry name" value="Kinase-like_dom_sf"/>
</dbReference>
<evidence type="ECO:0000256" key="19">
    <source>
        <dbReference type="PIRNR" id="PIRNR000641"/>
    </source>
</evidence>
<evidence type="ECO:0000259" key="24">
    <source>
        <dbReference type="PROSITE" id="PS50948"/>
    </source>
</evidence>
<dbReference type="EMBL" id="CAUOFW020006647">
    <property type="protein sequence ID" value="CAK9175595.1"/>
    <property type="molecule type" value="Genomic_DNA"/>
</dbReference>
<dbReference type="GO" id="GO:0016020">
    <property type="term" value="C:membrane"/>
    <property type="evidence" value="ECO:0007669"/>
    <property type="project" value="UniProtKB-SubCell"/>
</dbReference>
<keyword evidence="2 19" id="KW-0723">Serine/threonine-protein kinase</keyword>
<dbReference type="SMART" id="SM00220">
    <property type="entry name" value="S_TKc"/>
    <property type="match status" value="1"/>
</dbReference>
<evidence type="ECO:0000256" key="1">
    <source>
        <dbReference type="ARBA" id="ARBA00004479"/>
    </source>
</evidence>
<accession>A0ABC8U2N8</accession>
<dbReference type="PROSITE" id="PS00107">
    <property type="entry name" value="PROTEIN_KINASE_ATP"/>
    <property type="match status" value="1"/>
</dbReference>
<dbReference type="Gene3D" id="2.90.10.10">
    <property type="entry name" value="Bulb-type lectin domain"/>
    <property type="match status" value="1"/>
</dbReference>
<evidence type="ECO:0000313" key="25">
    <source>
        <dbReference type="EMBL" id="CAK9175595.1"/>
    </source>
</evidence>
<dbReference type="SMART" id="SM00108">
    <property type="entry name" value="B_lectin"/>
    <property type="match status" value="1"/>
</dbReference>
<evidence type="ECO:0000256" key="4">
    <source>
        <dbReference type="ARBA" id="ARBA00022553"/>
    </source>
</evidence>
<keyword evidence="4" id="KW-0597">Phosphoprotein</keyword>
<evidence type="ECO:0000256" key="7">
    <source>
        <dbReference type="ARBA" id="ARBA00022729"/>
    </source>
</evidence>
<dbReference type="InterPro" id="IPR008271">
    <property type="entry name" value="Ser/Thr_kinase_AS"/>
</dbReference>
<dbReference type="GO" id="GO:0030246">
    <property type="term" value="F:carbohydrate binding"/>
    <property type="evidence" value="ECO:0007669"/>
    <property type="project" value="UniProtKB-KW"/>
</dbReference>
<dbReference type="InterPro" id="IPR051343">
    <property type="entry name" value="G-type_lectin_kinases/EP1-like"/>
</dbReference>
<reference evidence="25 26" key="1">
    <citation type="submission" date="2024-02" db="EMBL/GenBank/DDBJ databases">
        <authorList>
            <person name="Vignale AGUSTIN F."/>
            <person name="Sosa J E."/>
            <person name="Modenutti C."/>
        </authorList>
    </citation>
    <scope>NUCLEOTIDE SEQUENCE [LARGE SCALE GENOMIC DNA]</scope>
</reference>
<dbReference type="SUPFAM" id="SSF51110">
    <property type="entry name" value="alpha-D-mannose-specific plant lectins"/>
    <property type="match status" value="1"/>
</dbReference>
<dbReference type="FunFam" id="1.10.510.10:FF:000248">
    <property type="entry name" value="S-receptor-like kinase 5"/>
    <property type="match status" value="1"/>
</dbReference>
<keyword evidence="10 19" id="KW-0418">Kinase</keyword>
<evidence type="ECO:0000256" key="17">
    <source>
        <dbReference type="ARBA" id="ARBA00047899"/>
    </source>
</evidence>
<dbReference type="Pfam" id="PF08276">
    <property type="entry name" value="PAN_2"/>
    <property type="match status" value="1"/>
</dbReference>
<dbReference type="InterPro" id="IPR017441">
    <property type="entry name" value="Protein_kinase_ATP_BS"/>
</dbReference>
<feature type="transmembrane region" description="Helical" evidence="21">
    <location>
        <begin position="424"/>
        <end position="449"/>
    </location>
</feature>
<dbReference type="Gene3D" id="3.30.200.20">
    <property type="entry name" value="Phosphorylase Kinase, domain 1"/>
    <property type="match status" value="1"/>
</dbReference>
<keyword evidence="7" id="KW-0732">Signal</keyword>
<gene>
    <name evidence="25" type="ORF">ILEXP_LOCUS45403</name>
</gene>
<dbReference type="PROSITE" id="PS50948">
    <property type="entry name" value="PAN"/>
    <property type="match status" value="1"/>
</dbReference>
<evidence type="ECO:0000256" key="14">
    <source>
        <dbReference type="ARBA" id="ARBA00023157"/>
    </source>
</evidence>
<dbReference type="EC" id="2.7.11.1" evidence="19"/>
<keyword evidence="6 21" id="KW-0812">Transmembrane</keyword>
<keyword evidence="8" id="KW-0430">Lectin</keyword>
<dbReference type="PROSITE" id="PS00108">
    <property type="entry name" value="PROTEIN_KINASE_ST"/>
    <property type="match status" value="1"/>
</dbReference>
<evidence type="ECO:0000256" key="11">
    <source>
        <dbReference type="ARBA" id="ARBA00022840"/>
    </source>
</evidence>
<dbReference type="SUPFAM" id="SSF56112">
    <property type="entry name" value="Protein kinase-like (PK-like)"/>
    <property type="match status" value="1"/>
</dbReference>
<sequence>MANLSTSWINSLPSVNGSIAQLDMSDPLTNSTFTAILYSGSSSPEFVCGFYCQANSSRECIFAILISPEEITIQTYSVIQDPLVVIQDARVIWSANRDNPVKINSTLELTQDGDLVLADVDGTLVWSTNTSGKHVSGLNLTEMGNLVLFDTSNATVWQSFDHPTDSLVFGQTLNSGQKLTASVSTYNSRQGMYSLAVDNGNLIAYIESNPPQVYFDDPVGKPFVQLNNGSYEFSPAMTTQFIKLEPDGHLKVYAWGRSGWGQEQDLLTNKIIGDCGYPMVCGKYGICSDGQCSCSQLTDFSPINFRQPNLGCSLNKPISCDLSQYHKLVEFKDIDYFAYRSNQMSGKMEREDCKNTCLKNCSCKAAVFANYGDRPKGICQLLSEVFSLISTKSSIDYWRNTSVFVKVQTSSSGNFPAKKSRGTLSLILGASLGSVIGVLLMMGACFFLVRRITTSKEVEEDYLDHVPGMPTRFAYKKLKDVTENFNKKLGEGGFGSVFEGTLSNGTKVAVKHLSALGQVKKSFLAEVETIGSIHHVNLVRLIGFCAEKSYRLLVYEYMCNGSLDRWIFKRNQEDALGWQSRRKIILDIAKGLAYLHEECRQKILHLDIKPQNILLDENFNAKVSDFGLSKLIDKDQSQVVTTLRGTLGYMAPEWLGSIITEKVDVYSFGVMVLEIVCRRKNLDRFQPEEDKHLLSLFQRKVRGGQLSDMVDKCSEDMQLHGPEIVKTMRLAAWCLQSDFKRRPSMSTVVKVLEGSADVESDLDYSFVGQHLSRTTATVYEKEDVVRAATPLLPSVLSGPR</sequence>
<dbReference type="CDD" id="cd14066">
    <property type="entry name" value="STKc_IRAK"/>
    <property type="match status" value="1"/>
</dbReference>
<keyword evidence="14" id="KW-1015">Disulfide bond</keyword>
<evidence type="ECO:0000256" key="9">
    <source>
        <dbReference type="ARBA" id="ARBA00022741"/>
    </source>
</evidence>
<dbReference type="InterPro" id="IPR001480">
    <property type="entry name" value="Bulb-type_lectin_dom"/>
</dbReference>